<gene>
    <name evidence="1" type="ORF">O6H91_11G068000</name>
</gene>
<organism evidence="1 2">
    <name type="scientific">Diphasiastrum complanatum</name>
    <name type="common">Issler's clubmoss</name>
    <name type="synonym">Lycopodium complanatum</name>
    <dbReference type="NCBI Taxonomy" id="34168"/>
    <lineage>
        <taxon>Eukaryota</taxon>
        <taxon>Viridiplantae</taxon>
        <taxon>Streptophyta</taxon>
        <taxon>Embryophyta</taxon>
        <taxon>Tracheophyta</taxon>
        <taxon>Lycopodiopsida</taxon>
        <taxon>Lycopodiales</taxon>
        <taxon>Lycopodiaceae</taxon>
        <taxon>Lycopodioideae</taxon>
        <taxon>Diphasiastrum</taxon>
    </lineage>
</organism>
<comment type="caution">
    <text evidence="1">The sequence shown here is derived from an EMBL/GenBank/DDBJ whole genome shotgun (WGS) entry which is preliminary data.</text>
</comment>
<evidence type="ECO:0000313" key="2">
    <source>
        <dbReference type="Proteomes" id="UP001162992"/>
    </source>
</evidence>
<name>A0ACC2CA57_DIPCM</name>
<reference evidence="2" key="1">
    <citation type="journal article" date="2024" name="Proc. Natl. Acad. Sci. U.S.A.">
        <title>Extraordinary preservation of gene collinearity over three hundred million years revealed in homosporous lycophytes.</title>
        <authorList>
            <person name="Li C."/>
            <person name="Wickell D."/>
            <person name="Kuo L.Y."/>
            <person name="Chen X."/>
            <person name="Nie B."/>
            <person name="Liao X."/>
            <person name="Peng D."/>
            <person name="Ji J."/>
            <person name="Jenkins J."/>
            <person name="Williams M."/>
            <person name="Shu S."/>
            <person name="Plott C."/>
            <person name="Barry K."/>
            <person name="Rajasekar S."/>
            <person name="Grimwood J."/>
            <person name="Han X."/>
            <person name="Sun S."/>
            <person name="Hou Z."/>
            <person name="He W."/>
            <person name="Dai G."/>
            <person name="Sun C."/>
            <person name="Schmutz J."/>
            <person name="Leebens-Mack J.H."/>
            <person name="Li F.W."/>
            <person name="Wang L."/>
        </authorList>
    </citation>
    <scope>NUCLEOTIDE SEQUENCE [LARGE SCALE GENOMIC DNA]</scope>
    <source>
        <strain evidence="2">cv. PW_Plant_1</strain>
    </source>
</reference>
<proteinExistence type="predicted"/>
<sequence>MKNPKSHFPPPNEAYCREKPMLESSNHWALPMLANTKKDSNHPQNLQSWKLSPCHSLSQPLKLSLLIIFPNADLLINRYADHFSSLQPGNLLMNCCLHQLSGSMLLDSDCSVELGDSSTSSSEFPSCLSVIISKPLANATYFVSIKLFIVVTISKPLAQAVYF</sequence>
<dbReference type="EMBL" id="CM055102">
    <property type="protein sequence ID" value="KAJ7538894.1"/>
    <property type="molecule type" value="Genomic_DNA"/>
</dbReference>
<dbReference type="Proteomes" id="UP001162992">
    <property type="component" value="Chromosome 11"/>
</dbReference>
<accession>A0ACC2CA57</accession>
<keyword evidence="2" id="KW-1185">Reference proteome</keyword>
<evidence type="ECO:0000313" key="1">
    <source>
        <dbReference type="EMBL" id="KAJ7538894.1"/>
    </source>
</evidence>
<protein>
    <submittedName>
        <fullName evidence="1">Uncharacterized protein</fullName>
    </submittedName>
</protein>